<dbReference type="GO" id="GO:0006221">
    <property type="term" value="P:pyrimidine nucleotide biosynthetic process"/>
    <property type="evidence" value="ECO:0007669"/>
    <property type="project" value="UniProtKB-KW"/>
</dbReference>
<evidence type="ECO:0000313" key="7">
    <source>
        <dbReference type="Proteomes" id="UP000824242"/>
    </source>
</evidence>
<dbReference type="PANTHER" id="PTHR35805:SF1">
    <property type="entry name" value="ASPARTATE CARBAMOYLTRANSFERASE REGULATORY CHAIN"/>
    <property type="match status" value="1"/>
</dbReference>
<dbReference type="Pfam" id="PF02748">
    <property type="entry name" value="PyrI_C"/>
    <property type="match status" value="1"/>
</dbReference>
<evidence type="ECO:0000256" key="1">
    <source>
        <dbReference type="ARBA" id="ARBA00022723"/>
    </source>
</evidence>
<protein>
    <submittedName>
        <fullName evidence="6">Aspartate carbamoyltransferase regulatory subunit</fullName>
    </submittedName>
</protein>
<proteinExistence type="predicted"/>
<evidence type="ECO:0000259" key="4">
    <source>
        <dbReference type="Pfam" id="PF01948"/>
    </source>
</evidence>
<dbReference type="InterPro" id="IPR036792">
    <property type="entry name" value="Asp_carbatrfase_reg_C_sf"/>
</dbReference>
<organism evidence="6 7">
    <name type="scientific">Candidatus Caccousia avicola</name>
    <dbReference type="NCBI Taxonomy" id="2840721"/>
    <lineage>
        <taxon>Bacteria</taxon>
        <taxon>Bacillati</taxon>
        <taxon>Bacillota</taxon>
        <taxon>Clostridia</taxon>
        <taxon>Eubacteriales</taxon>
        <taxon>Oscillospiraceae</taxon>
        <taxon>Oscillospiraceae incertae sedis</taxon>
        <taxon>Candidatus Caccousia</taxon>
    </lineage>
</organism>
<reference evidence="6" key="2">
    <citation type="journal article" date="2021" name="PeerJ">
        <title>Extensive microbial diversity within the chicken gut microbiome revealed by metagenomics and culture.</title>
        <authorList>
            <person name="Gilroy R."/>
            <person name="Ravi A."/>
            <person name="Getino M."/>
            <person name="Pursley I."/>
            <person name="Horton D.L."/>
            <person name="Alikhan N.F."/>
            <person name="Baker D."/>
            <person name="Gharbi K."/>
            <person name="Hall N."/>
            <person name="Watson M."/>
            <person name="Adriaenssens E.M."/>
            <person name="Foster-Nyarko E."/>
            <person name="Jarju S."/>
            <person name="Secka A."/>
            <person name="Antonio M."/>
            <person name="Oren A."/>
            <person name="Chaudhuri R.R."/>
            <person name="La Ragione R."/>
            <person name="Hildebrand F."/>
            <person name="Pallen M.J."/>
        </authorList>
    </citation>
    <scope>NUCLEOTIDE SEQUENCE</scope>
    <source>
        <strain evidence="6">ChiSxjej1B13-7958</strain>
    </source>
</reference>
<dbReference type="GO" id="GO:0006207">
    <property type="term" value="P:'de novo' pyrimidine nucleobase biosynthetic process"/>
    <property type="evidence" value="ECO:0007669"/>
    <property type="project" value="InterPro"/>
</dbReference>
<evidence type="ECO:0000313" key="6">
    <source>
        <dbReference type="EMBL" id="HIR48214.1"/>
    </source>
</evidence>
<dbReference type="Gene3D" id="2.30.30.20">
    <property type="entry name" value="Aspartate carbamoyltransferase regulatory subunit, C-terminal domain"/>
    <property type="match status" value="1"/>
</dbReference>
<dbReference type="SUPFAM" id="SSF54893">
    <property type="entry name" value="Aspartate carbamoyltransferase, Regulatory-chain, N-terminal domain"/>
    <property type="match status" value="1"/>
</dbReference>
<dbReference type="InterPro" id="IPR020545">
    <property type="entry name" value="Asp_carbamoyltransf_reg_N"/>
</dbReference>
<reference evidence="6" key="1">
    <citation type="submission" date="2020-10" db="EMBL/GenBank/DDBJ databases">
        <authorList>
            <person name="Gilroy R."/>
        </authorList>
    </citation>
    <scope>NUCLEOTIDE SEQUENCE</scope>
    <source>
        <strain evidence="6">ChiSxjej1B13-7958</strain>
    </source>
</reference>
<dbReference type="SUPFAM" id="SSF57825">
    <property type="entry name" value="Aspartate carbamoyltransferase, Regulatory-chain, C-terminal domain"/>
    <property type="match status" value="1"/>
</dbReference>
<keyword evidence="3" id="KW-0665">Pyrimidine biosynthesis</keyword>
<keyword evidence="2" id="KW-0862">Zinc</keyword>
<dbReference type="GO" id="GO:0009347">
    <property type="term" value="C:aspartate carbamoyltransferase complex"/>
    <property type="evidence" value="ECO:0007669"/>
    <property type="project" value="InterPro"/>
</dbReference>
<dbReference type="NCBIfam" id="NF002063">
    <property type="entry name" value="PRK00893.1-3"/>
    <property type="match status" value="1"/>
</dbReference>
<dbReference type="InterPro" id="IPR036793">
    <property type="entry name" value="Asp_carbatrfase_reg_N_sf"/>
</dbReference>
<evidence type="ECO:0000256" key="2">
    <source>
        <dbReference type="ARBA" id="ARBA00022833"/>
    </source>
</evidence>
<dbReference type="Gene3D" id="3.30.70.140">
    <property type="entry name" value="Aspartate carbamoyltransferase regulatory subunit, N-terminal domain"/>
    <property type="match status" value="1"/>
</dbReference>
<accession>A0A9D1APF3</accession>
<dbReference type="AlphaFoldDB" id="A0A9D1APF3"/>
<dbReference type="InterPro" id="IPR020542">
    <property type="entry name" value="Asp_carbamoyltrfase_reg_C"/>
</dbReference>
<dbReference type="GO" id="GO:0046872">
    <property type="term" value="F:metal ion binding"/>
    <property type="evidence" value="ECO:0007669"/>
    <property type="project" value="UniProtKB-KW"/>
</dbReference>
<keyword evidence="1" id="KW-0479">Metal-binding</keyword>
<name>A0A9D1APF3_9FIRM</name>
<dbReference type="InterPro" id="IPR002801">
    <property type="entry name" value="Asp_carbamoylTrfase_reg"/>
</dbReference>
<dbReference type="PANTHER" id="PTHR35805">
    <property type="entry name" value="ASPARTATE CARBAMOYLTRANSFERASE REGULATORY CHAIN"/>
    <property type="match status" value="1"/>
</dbReference>
<comment type="caution">
    <text evidence="6">The sequence shown here is derived from an EMBL/GenBank/DDBJ whole genome shotgun (WGS) entry which is preliminary data.</text>
</comment>
<sequence>MLNIDSLQNGIVIDHIKAGASMTIYDLLELGKLDCCVAIIKNARSAKYGKKDIIKIDGDIDVNLDILGFLDPNITVGIIRDGKLVEKKKLVLPKKLKNVIKCRNPRCITSIEEGIDHIFVLGENQRYRCAYCEQEYRPKSGKHR</sequence>
<evidence type="ECO:0000256" key="3">
    <source>
        <dbReference type="ARBA" id="ARBA00022975"/>
    </source>
</evidence>
<feature type="domain" description="Aspartate carbamoyltransferase regulatory subunit N-terminal" evidence="4">
    <location>
        <begin position="2"/>
        <end position="90"/>
    </location>
</feature>
<feature type="domain" description="Aspartate carbamoyltransferase regulatory subunit C-terminal" evidence="5">
    <location>
        <begin position="96"/>
        <end position="137"/>
    </location>
</feature>
<dbReference type="Pfam" id="PF01948">
    <property type="entry name" value="PyrI"/>
    <property type="match status" value="1"/>
</dbReference>
<dbReference type="EMBL" id="DVGZ01000121">
    <property type="protein sequence ID" value="HIR48214.1"/>
    <property type="molecule type" value="Genomic_DNA"/>
</dbReference>
<dbReference type="Proteomes" id="UP000824242">
    <property type="component" value="Unassembled WGS sequence"/>
</dbReference>
<evidence type="ECO:0000259" key="5">
    <source>
        <dbReference type="Pfam" id="PF02748"/>
    </source>
</evidence>
<gene>
    <name evidence="6" type="ORF">IAB89_11280</name>
</gene>